<protein>
    <recommendedName>
        <fullName evidence="3">Nuclear transport factor 2 family protein</fullName>
    </recommendedName>
</protein>
<dbReference type="EMBL" id="AP012273">
    <property type="protein sequence ID" value="BAO45738.1"/>
    <property type="molecule type" value="Genomic_DNA"/>
</dbReference>
<dbReference type="KEGG" id="tbn:TBH_C2837"/>
<keyword evidence="2" id="KW-1185">Reference proteome</keyword>
<dbReference type="AlphaFoldDB" id="A0A7U6GLD9"/>
<organism evidence="1 2">
    <name type="scientific">Thiolapillus brandeum</name>
    <dbReference type="NCBI Taxonomy" id="1076588"/>
    <lineage>
        <taxon>Bacteria</taxon>
        <taxon>Pseudomonadati</taxon>
        <taxon>Pseudomonadota</taxon>
        <taxon>Gammaproteobacteria</taxon>
        <taxon>Chromatiales</taxon>
        <taxon>Sedimenticolaceae</taxon>
        <taxon>Thiolapillus</taxon>
    </lineage>
</organism>
<sequence>MADLEGKIADFLHDRQELLQCAGGQGHWQADSMEFDILETGERTVIIVIRFIEVMMDPDGQVDRCARMRLELDEFGEIVAARVC</sequence>
<name>A0A7U6GLD9_9GAMM</name>
<gene>
    <name evidence="1" type="ORF">TBH_C2837</name>
</gene>
<proteinExistence type="predicted"/>
<accession>A0A7U6GLD9</accession>
<evidence type="ECO:0000313" key="1">
    <source>
        <dbReference type="EMBL" id="BAO45738.1"/>
    </source>
</evidence>
<dbReference type="RefSeq" id="WP_041069763.1">
    <property type="nucleotide sequence ID" value="NZ_AP012273.1"/>
</dbReference>
<dbReference type="Proteomes" id="UP000031631">
    <property type="component" value="Chromosome"/>
</dbReference>
<evidence type="ECO:0000313" key="2">
    <source>
        <dbReference type="Proteomes" id="UP000031631"/>
    </source>
</evidence>
<reference evidence="1 2" key="1">
    <citation type="journal article" date="2014" name="PLoS ONE">
        <title>Physiological and genomic features of a novel sulfur-oxidizing gammaproteobacterium belonging to a previously uncultivated symbiotic lineage isolated from a hydrothermal vent.</title>
        <authorList>
            <person name="Nunoura T."/>
            <person name="Takaki Y."/>
            <person name="Kazama H."/>
            <person name="Kakuta J."/>
            <person name="Shimamura S."/>
            <person name="Makita H."/>
            <person name="Hirai M."/>
            <person name="Miyazaki M."/>
            <person name="Takai K."/>
        </authorList>
    </citation>
    <scope>NUCLEOTIDE SEQUENCE [LARGE SCALE GENOMIC DNA]</scope>
    <source>
        <strain evidence="1 2">Hiromi1</strain>
    </source>
</reference>
<evidence type="ECO:0008006" key="3">
    <source>
        <dbReference type="Google" id="ProtNLM"/>
    </source>
</evidence>